<keyword evidence="2 3" id="KW-0067">ATP-binding</keyword>
<dbReference type="Gene3D" id="3.40.50.300">
    <property type="entry name" value="P-loop containing nucleotide triphosphate hydrolases"/>
    <property type="match status" value="1"/>
</dbReference>
<dbReference type="SUPFAM" id="SSF52540">
    <property type="entry name" value="P-loop containing nucleoside triphosphate hydrolases"/>
    <property type="match status" value="2"/>
</dbReference>
<evidence type="ECO:0000256" key="4">
    <source>
        <dbReference type="SAM" id="MobiDB-lite"/>
    </source>
</evidence>
<feature type="domain" description="FtsK" evidence="6">
    <location>
        <begin position="334"/>
        <end position="515"/>
    </location>
</feature>
<accession>A0ABT0FFE8</accession>
<keyword evidence="7" id="KW-0131">Cell cycle</keyword>
<dbReference type="Proteomes" id="UP001300096">
    <property type="component" value="Unassembled WGS sequence"/>
</dbReference>
<evidence type="ECO:0000313" key="8">
    <source>
        <dbReference type="Proteomes" id="UP001300096"/>
    </source>
</evidence>
<evidence type="ECO:0000256" key="1">
    <source>
        <dbReference type="ARBA" id="ARBA00022741"/>
    </source>
</evidence>
<feature type="transmembrane region" description="Helical" evidence="5">
    <location>
        <begin position="42"/>
        <end position="63"/>
    </location>
</feature>
<keyword evidence="1 3" id="KW-0547">Nucleotide-binding</keyword>
<keyword evidence="5" id="KW-0812">Transmembrane</keyword>
<gene>
    <name evidence="7" type="ORF">KZC51_09910</name>
</gene>
<reference evidence="7 8" key="1">
    <citation type="submission" date="2021-06" db="EMBL/GenBank/DDBJ databases">
        <title>Genome-based taxonomic framework of Microbacterium strains isolated from marine environment, the description of four new species and reclassification of four preexisting species.</title>
        <authorList>
            <person name="Lee S.D."/>
            <person name="Kim S.-M."/>
            <person name="Byeon Y.-S."/>
            <person name="Yang H.L."/>
            <person name="Kim I.S."/>
        </authorList>
    </citation>
    <scope>NUCLEOTIDE SEQUENCE [LARGE SCALE GENOMIC DNA]</scope>
    <source>
        <strain evidence="7 8">SSW1-49</strain>
    </source>
</reference>
<dbReference type="PANTHER" id="PTHR22683:SF1">
    <property type="entry name" value="TYPE VII SECRETION SYSTEM PROTEIN ESSC"/>
    <property type="match status" value="1"/>
</dbReference>
<keyword evidence="8" id="KW-1185">Reference proteome</keyword>
<name>A0ABT0FFE8_9MICO</name>
<evidence type="ECO:0000256" key="3">
    <source>
        <dbReference type="PROSITE-ProRule" id="PRU00289"/>
    </source>
</evidence>
<keyword evidence="5" id="KW-1133">Transmembrane helix</keyword>
<comment type="caution">
    <text evidence="7">The sequence shown here is derived from an EMBL/GenBank/DDBJ whole genome shotgun (WGS) entry which is preliminary data.</text>
</comment>
<dbReference type="GO" id="GO:0051301">
    <property type="term" value="P:cell division"/>
    <property type="evidence" value="ECO:0007669"/>
    <property type="project" value="UniProtKB-KW"/>
</dbReference>
<proteinExistence type="predicted"/>
<dbReference type="InterPro" id="IPR027417">
    <property type="entry name" value="P-loop_NTPase"/>
</dbReference>
<feature type="transmembrane region" description="Helical" evidence="5">
    <location>
        <begin position="18"/>
        <end position="36"/>
    </location>
</feature>
<dbReference type="CDD" id="cd01127">
    <property type="entry name" value="TrwB_TraG_TraD_VirD4"/>
    <property type="match status" value="1"/>
</dbReference>
<protein>
    <submittedName>
        <fullName evidence="7">Cell division protein FtsK</fullName>
    </submittedName>
</protein>
<organism evidence="7 8">
    <name type="scientific">Microbacterium croceum</name>
    <dbReference type="NCBI Taxonomy" id="2851645"/>
    <lineage>
        <taxon>Bacteria</taxon>
        <taxon>Bacillati</taxon>
        <taxon>Actinomycetota</taxon>
        <taxon>Actinomycetes</taxon>
        <taxon>Micrococcales</taxon>
        <taxon>Microbacteriaceae</taxon>
        <taxon>Microbacterium</taxon>
    </lineage>
</organism>
<dbReference type="InterPro" id="IPR050206">
    <property type="entry name" value="FtsK/SpoIIIE/SftA"/>
</dbReference>
<feature type="region of interest" description="Disordered" evidence="4">
    <location>
        <begin position="912"/>
        <end position="951"/>
    </location>
</feature>
<dbReference type="PROSITE" id="PS50901">
    <property type="entry name" value="FTSK"/>
    <property type="match status" value="1"/>
</dbReference>
<dbReference type="EMBL" id="JAHWXN010000001">
    <property type="protein sequence ID" value="MCK2036451.1"/>
    <property type="molecule type" value="Genomic_DNA"/>
</dbReference>
<keyword evidence="5" id="KW-0472">Membrane</keyword>
<dbReference type="PANTHER" id="PTHR22683">
    <property type="entry name" value="SPORULATION PROTEIN RELATED"/>
    <property type="match status" value="1"/>
</dbReference>
<sequence length="951" mass="101310">MDAPPIVLPSAPASVRRAPLPFAAAIIPVAAGVVLWLVSGSLYALCFAALGPLMLAASAFDAARIRRRDRRRDEAESAAVWASAEEDLSSRQQAERAALWHRHPDVARCLAQPPLRGTDAPGIATEVVIGSGPVPSAVRCSGGTGQRAREFQRRCGILTEAPVRVKLGAGICVRGCAPQSAAVARALVAQLCLRFSPAQLVLLGDHLEENGLSALPHARSARRGGLRLGFLMAGDARVPLDAAVWAVPPGAEVPEGITTVIDVTEPSRAMVRTPEGSHDISLEALSVDQVVQLGHDSGEDIEDSCGVPAFVALHDLEQGRGETGLPAVIGRSAQEDVVIDIVTDGPHAIVTGTTGTGKSELLVTWVTAMATAHGPDRVSFVLADFKGGTAFEPLRELRQVAAVITDLDQEGARRGVSSLTAEIRRRESVLAAAGARDAGEISMPRLVIVIDEFAALIQEHPDLGQVFTDVAARGRALGMHLILGTQRASGVVRDALAANCPLRLSLRVADAADSRLVIGTTDAAELPGGAESRGLGFVRRPQDLGPQIVRMARAAAADVSRVASDWRTATRPRSPWRPALPALLPLDELRPEAVALTDALVLGRADVPEQQSQPLESLRPGIDRGLAILGAAASGRTSVLRLLAAQHPQAVWMPGDLEAAWDVISSWRDGSVALPSVVLCDDLDRLAGAWPPEYAHEWLNRVEQLLGTAHETMFVITATRVAGGVGRLLEALPRRALLRMTSRVEHLAAGGEASGFRRDRPPGRARIDDREVQLAWVDAVAPVASVSTTPRWRPGEQGSAVVSAAPVRVVERLQADYPEHDVLLLEPGVRAERSGAILVADAETWQRNPSVWRQRRAEGEVLFRAEHPVELRQLAGLRDLPPYAHARSGRAWSVRGEEAVRRVILPSFAPTNRQTVGQAADETADETSGPATAQLTRRQRRADREAGTSGL</sequence>
<feature type="binding site" evidence="3">
    <location>
        <begin position="352"/>
        <end position="359"/>
    </location>
    <ligand>
        <name>ATP</name>
        <dbReference type="ChEBI" id="CHEBI:30616"/>
    </ligand>
</feature>
<keyword evidence="7" id="KW-0132">Cell division</keyword>
<evidence type="ECO:0000259" key="6">
    <source>
        <dbReference type="PROSITE" id="PS50901"/>
    </source>
</evidence>
<evidence type="ECO:0000256" key="5">
    <source>
        <dbReference type="SAM" id="Phobius"/>
    </source>
</evidence>
<evidence type="ECO:0000256" key="2">
    <source>
        <dbReference type="ARBA" id="ARBA00022840"/>
    </source>
</evidence>
<feature type="compositionally biased region" description="Basic and acidic residues" evidence="4">
    <location>
        <begin position="942"/>
        <end position="951"/>
    </location>
</feature>
<dbReference type="RefSeq" id="WP_247629815.1">
    <property type="nucleotide sequence ID" value="NZ_JAHWXN010000001.1"/>
</dbReference>
<evidence type="ECO:0000313" key="7">
    <source>
        <dbReference type="EMBL" id="MCK2036451.1"/>
    </source>
</evidence>
<dbReference type="InterPro" id="IPR002543">
    <property type="entry name" value="FtsK_dom"/>
</dbReference>
<dbReference type="Pfam" id="PF01580">
    <property type="entry name" value="FtsK_SpoIIIE"/>
    <property type="match status" value="1"/>
</dbReference>